<keyword evidence="4" id="KW-0378">Hydrolase</keyword>
<keyword evidence="6" id="KW-0482">Metalloprotease</keyword>
<feature type="signal peptide" evidence="8">
    <location>
        <begin position="1"/>
        <end position="18"/>
    </location>
</feature>
<keyword evidence="5" id="KW-0862">Zinc</keyword>
<evidence type="ECO:0000256" key="3">
    <source>
        <dbReference type="ARBA" id="ARBA00022670"/>
    </source>
</evidence>
<evidence type="ECO:0000256" key="7">
    <source>
        <dbReference type="PROSITE-ProRule" id="PRU01379"/>
    </source>
</evidence>
<gene>
    <name evidence="10" type="ORF">L249_8548</name>
</gene>
<dbReference type="Pfam" id="PF00246">
    <property type="entry name" value="Peptidase_M14"/>
    <property type="match status" value="1"/>
</dbReference>
<keyword evidence="3" id="KW-0645">Protease</keyword>
<dbReference type="AlphaFoldDB" id="A0A367L6K8"/>
<comment type="similarity">
    <text evidence="2 7">Belongs to the peptidase M14 family.</text>
</comment>
<protein>
    <recommendedName>
        <fullName evidence="9">Peptidase M14 domain-containing protein</fullName>
    </recommendedName>
</protein>
<evidence type="ECO:0000256" key="2">
    <source>
        <dbReference type="ARBA" id="ARBA00005988"/>
    </source>
</evidence>
<accession>A0A367L6K8</accession>
<keyword evidence="11" id="KW-1185">Reference proteome</keyword>
<evidence type="ECO:0000256" key="6">
    <source>
        <dbReference type="ARBA" id="ARBA00023049"/>
    </source>
</evidence>
<dbReference type="PANTHER" id="PTHR11705:SF143">
    <property type="entry name" value="SLL0236 PROTEIN"/>
    <property type="match status" value="1"/>
</dbReference>
<dbReference type="STRING" id="1330021.A0A367L6K8"/>
<evidence type="ECO:0000256" key="1">
    <source>
        <dbReference type="ARBA" id="ARBA00001947"/>
    </source>
</evidence>
<sequence length="479" mass="52755">MRLSSSTLATLGLAVVNGCLLPEELDGGKVAAIHRRHVEDFPIMPIGEGDRFKDGELPIGVGQSSRADFTHILNVAEVGSALTSLADAYHHRVGITTFSQRTVENRTIVVAQIGRKPRVFFTSGLHARERGGPDNIIYFIADLLWANASGRGLAYGDRHYSPRQVKAALGVGVIFIPLVNPDGVAFDQKTNSCWRKNRNPARQYNDPADPSVWSQSIGVDINRNFPTLFDIRRFFSPSSNVFATTSEKPEEDVYRGPAPESETETKSVMRVLRTVKSLSWYLDLHSTAGHLLYSWGHDDAQSTDARQSFTNRTYDGQRGVLADDYAEFMEADQLAAQQDLTTRMAKAMNDAGGASATNYSASESAKLPLPHLDPKKGYPAWGSTDEAMSLYYGRRCGVNRISGITVEFGTPSKAKCIFYPDTASYIANLRQMAVGLMEVLLMAAADRHGNPKVWSGPNCARRQQYAVRQAERIEGLDNN</sequence>
<feature type="chain" id="PRO_5016810803" description="Peptidase M14 domain-containing protein" evidence="8">
    <location>
        <begin position="19"/>
        <end position="479"/>
    </location>
</feature>
<reference evidence="10 11" key="1">
    <citation type="journal article" date="2015" name="BMC Genomics">
        <title>Insights from the genome of Ophiocordyceps polyrhachis-furcata to pathogenicity and host specificity in insect fungi.</title>
        <authorList>
            <person name="Wichadakul D."/>
            <person name="Kobmoo N."/>
            <person name="Ingsriswang S."/>
            <person name="Tangphatsornruang S."/>
            <person name="Chantasingh D."/>
            <person name="Luangsa-ard J.J."/>
            <person name="Eurwilaichitr L."/>
        </authorList>
    </citation>
    <scope>NUCLEOTIDE SEQUENCE [LARGE SCALE GENOMIC DNA]</scope>
    <source>
        <strain evidence="10 11">BCC 54312</strain>
    </source>
</reference>
<comment type="cofactor">
    <cofactor evidence="1">
        <name>Zn(2+)</name>
        <dbReference type="ChEBI" id="CHEBI:29105"/>
    </cofactor>
</comment>
<comment type="caution">
    <text evidence="7">Lacks conserved residue(s) required for the propagation of feature annotation.</text>
</comment>
<evidence type="ECO:0000259" key="9">
    <source>
        <dbReference type="PROSITE" id="PS52035"/>
    </source>
</evidence>
<evidence type="ECO:0000313" key="11">
    <source>
        <dbReference type="Proteomes" id="UP000253664"/>
    </source>
</evidence>
<dbReference type="InterPro" id="IPR000834">
    <property type="entry name" value="Peptidase_M14"/>
</dbReference>
<dbReference type="GO" id="GO:0004181">
    <property type="term" value="F:metallocarboxypeptidase activity"/>
    <property type="evidence" value="ECO:0007669"/>
    <property type="project" value="InterPro"/>
</dbReference>
<feature type="domain" description="Peptidase M14" evidence="9">
    <location>
        <begin position="71"/>
        <end position="396"/>
    </location>
</feature>
<dbReference type="GO" id="GO:0008270">
    <property type="term" value="F:zinc ion binding"/>
    <property type="evidence" value="ECO:0007669"/>
    <property type="project" value="InterPro"/>
</dbReference>
<evidence type="ECO:0000256" key="5">
    <source>
        <dbReference type="ARBA" id="ARBA00022833"/>
    </source>
</evidence>
<dbReference type="OrthoDB" id="3626597at2759"/>
<dbReference type="GO" id="GO:0006508">
    <property type="term" value="P:proteolysis"/>
    <property type="evidence" value="ECO:0007669"/>
    <property type="project" value="UniProtKB-KW"/>
</dbReference>
<dbReference type="Proteomes" id="UP000253664">
    <property type="component" value="Unassembled WGS sequence"/>
</dbReference>
<dbReference type="EMBL" id="LKCN02000013">
    <property type="protein sequence ID" value="RCI10066.1"/>
    <property type="molecule type" value="Genomic_DNA"/>
</dbReference>
<evidence type="ECO:0000313" key="10">
    <source>
        <dbReference type="EMBL" id="RCI10066.1"/>
    </source>
</evidence>
<organism evidence="10 11">
    <name type="scientific">Ophiocordyceps polyrhachis-furcata BCC 54312</name>
    <dbReference type="NCBI Taxonomy" id="1330021"/>
    <lineage>
        <taxon>Eukaryota</taxon>
        <taxon>Fungi</taxon>
        <taxon>Dikarya</taxon>
        <taxon>Ascomycota</taxon>
        <taxon>Pezizomycotina</taxon>
        <taxon>Sordariomycetes</taxon>
        <taxon>Hypocreomycetidae</taxon>
        <taxon>Hypocreales</taxon>
        <taxon>Ophiocordycipitaceae</taxon>
        <taxon>Ophiocordyceps</taxon>
    </lineage>
</organism>
<dbReference type="PANTHER" id="PTHR11705">
    <property type="entry name" value="PROTEASE FAMILY M14 CARBOXYPEPTIDASE A,B"/>
    <property type="match status" value="1"/>
</dbReference>
<comment type="caution">
    <text evidence="10">The sequence shown here is derived from an EMBL/GenBank/DDBJ whole genome shotgun (WGS) entry which is preliminary data.</text>
</comment>
<name>A0A367L6K8_9HYPO</name>
<evidence type="ECO:0000256" key="4">
    <source>
        <dbReference type="ARBA" id="ARBA00022801"/>
    </source>
</evidence>
<dbReference type="PROSITE" id="PS52035">
    <property type="entry name" value="PEPTIDASE_M14"/>
    <property type="match status" value="1"/>
</dbReference>
<proteinExistence type="inferred from homology"/>
<dbReference type="SUPFAM" id="SSF53187">
    <property type="entry name" value="Zn-dependent exopeptidases"/>
    <property type="match status" value="1"/>
</dbReference>
<dbReference type="SMART" id="SM00631">
    <property type="entry name" value="Zn_pept"/>
    <property type="match status" value="1"/>
</dbReference>
<keyword evidence="8" id="KW-0732">Signal</keyword>
<dbReference type="Gene3D" id="3.40.630.10">
    <property type="entry name" value="Zn peptidases"/>
    <property type="match status" value="1"/>
</dbReference>
<evidence type="ECO:0000256" key="8">
    <source>
        <dbReference type="SAM" id="SignalP"/>
    </source>
</evidence>